<dbReference type="GO" id="GO:0003676">
    <property type="term" value="F:nucleic acid binding"/>
    <property type="evidence" value="ECO:0007669"/>
    <property type="project" value="InterPro"/>
</dbReference>
<feature type="compositionally biased region" description="Low complexity" evidence="1">
    <location>
        <begin position="509"/>
        <end position="518"/>
    </location>
</feature>
<proteinExistence type="predicted"/>
<evidence type="ECO:0000313" key="2">
    <source>
        <dbReference type="EMBL" id="KAK1738511.1"/>
    </source>
</evidence>
<keyword evidence="3" id="KW-1185">Reference proteome</keyword>
<gene>
    <name evidence="2" type="ORF">QTG54_010541</name>
</gene>
<dbReference type="InterPro" id="IPR036397">
    <property type="entry name" value="RNaseH_sf"/>
</dbReference>
<dbReference type="SUPFAM" id="SSF53098">
    <property type="entry name" value="Ribonuclease H-like"/>
    <property type="match status" value="1"/>
</dbReference>
<feature type="region of interest" description="Disordered" evidence="1">
    <location>
        <begin position="1267"/>
        <end position="1324"/>
    </location>
</feature>
<dbReference type="Proteomes" id="UP001224775">
    <property type="component" value="Unassembled WGS sequence"/>
</dbReference>
<name>A0AAD8Y478_9STRA</name>
<dbReference type="EMBL" id="JATAAI010000020">
    <property type="protein sequence ID" value="KAK1738511.1"/>
    <property type="molecule type" value="Genomic_DNA"/>
</dbReference>
<dbReference type="CDD" id="cd09272">
    <property type="entry name" value="RNase_HI_RT_Ty1"/>
    <property type="match status" value="1"/>
</dbReference>
<reference evidence="2" key="1">
    <citation type="submission" date="2023-06" db="EMBL/GenBank/DDBJ databases">
        <title>Survivors Of The Sea: Transcriptome response of Skeletonema marinoi to long-term dormancy.</title>
        <authorList>
            <person name="Pinder M.I.M."/>
            <person name="Kourtchenko O."/>
            <person name="Robertson E.K."/>
            <person name="Larsson T."/>
            <person name="Maumus F."/>
            <person name="Osuna-Cruz C.M."/>
            <person name="Vancaester E."/>
            <person name="Stenow R."/>
            <person name="Vandepoele K."/>
            <person name="Ploug H."/>
            <person name="Bruchert V."/>
            <person name="Godhe A."/>
            <person name="Topel M."/>
        </authorList>
    </citation>
    <scope>NUCLEOTIDE SEQUENCE</scope>
    <source>
        <strain evidence="2">R05AC</strain>
    </source>
</reference>
<accession>A0AAD8Y478</accession>
<dbReference type="InterPro" id="IPR012337">
    <property type="entry name" value="RNaseH-like_sf"/>
</dbReference>
<feature type="region of interest" description="Disordered" evidence="1">
    <location>
        <begin position="477"/>
        <end position="539"/>
    </location>
</feature>
<evidence type="ECO:0008006" key="4">
    <source>
        <dbReference type="Google" id="ProtNLM"/>
    </source>
</evidence>
<sequence>MTTDNKRLQARADVVSLTKRFGPIADDDGRYTEAEARKVINNLEKSVSAISAPIDCTDANMSKFFSENCEMETKYKSTFNPTTTAIQNDAAYGCTTVAEAREEQRRQIESRDMVLGSKEGIKDALVRIFGNVAYLATHDDEGIELSTDEYSIYAILTNIYSNAIPPEPKDCLQQFLNILGFKVNWTLPLQQNVDKLTLRNQTMSTTYGASLDANTIMLILRPQLVLASKQPWGTCLASGIQVLNKQYPIGNIFTAKQLKSALALIYKFDKQRTLSETTDINVHLQPTLGQAHAVATNSASSVKDMESHILAELIQGGFINQSAFEAHDAFSSDDDDDGDDYEVVSQVSGLTKASTSTKYKPPILKSNLIAAKAILQKRQTATDDAASKKSASKKKDDATSTGNGCPHCAFIGHTRKHPDGVTPESCRANPVNFDGTGPAGRATDSWVIEKYIAAANALTTKFGAAQQHENEWILVTKGPTNKSNPRGNYDPQCHNLFEPLSVPQPHPKNSNSISSTSSDYPPATPSRTHTNNPPNPTNKLSRRILRRRANRLHQAFEAATIDAAITTAEDERTTMAKADTTNVIQQSINHNHCTPRTPSTSILQQGRNWCYNSSTNIRRLYNRVSSNRSVQFSATTTVKHYLPTLAASCSIIGQPVPRPLIVATIPPPQLTKLEATRLKRRRNKLARKLRRANESTSSTVYASYDSAADGNYTTEADRTILNMPILRPSSKRVAVANGGVESGINRTVLPLPDSIPFKTRQGDSFSSFTNTLVSVGRMADAGFTSIFNQNGVQVVKDEDVLLTLKGKPVMIGIRDNNGRFKIPLVAHKNGTYKPRIPTNGDVSSMEQANNVYDLPSVEEGIKWLHASCGYPVKSTWIKAIRNGHFRGWPLLNERTVNKYYPETSETILGHMQQQRKNVRSTKQPFEVADATSLRGKKERDVYIHVYDTRETTFSDQTGRFPTRSKRGNKYIMCMVEIDSNAILVEPMSSRKDKEMQRAYKTLLNRLRAVGIVPKKHVMDNEISASMKEYIKNDLGMELELIPPNSHRRNAAEVAIRNFKCHFLSIIAGVAMDFPLSLWDRLLPQTEITLNLLRSSNATPTVSAHAHLYGVFDYNKMPLAPMGCKAHVHQPSETRRTWDTGKERLSESVKFLHKTITNPSITITDKLMNAMSNLHSAIKQLDHDASDEQLRDLSSLVNATTATISTPTTEQQVPRVATPVVPRVAPSAVPRVATPHTSAAPPSPPVICQRVNANIQPILRRSHRLAGIHAPSTTNPPKPSIAPSTTNPSKPYVAPSKPIAARTRSKSTPQPGGPASRTRSKSKLAQTIQIAAAVQELRGGTARSKRRPSKQARKLAKRLIRVENEVHQAMAVMDQQTGKMLNYRALIRDPKYRKEWLISAANEFGRLAQGVGDRVKGTNTIHFIHQTEVPVDRMKDVTYGQFVCTIRPEKEEQNRTRLVVGGDRVNYPGEVATPTAEMLVAKILFNSVISTPGARFMTMDVGNFYLNTPLPRPEFLRLHIDDIPEEIITQYNLRQKVTDKGYIYVKATKGMYGLPQAGLLANELLEKRLNEAGYYQSKLVPGLWSHEWRPIRFSLVVDDFGVMYQGREHAEHLESVLKLHYPVKSEWDGKRYIGIFLDWDYTNRKVHLSIPGYKERALKQFNHPTPRKPQHQPFPHTPVKYGAPKQYAKEESTAPPLDKKGTRFIQQVCGKFLFLGRAVDSSLLVPISAIASQAANPTTDTLQQANQLLDYIATQEDAIITYSASDMVLNVHSDAGYLNETKARSRAGGHFFLSSNNDNPPNNGAILNIAHIIKNVMSSATEAELAALYITAREAVYIRIILDELGHKQPPTPLQTDNATAEGVVNNKIQPKRTKAMDMRFHWLRDRQCQEQFRIYWKPGKLNYADYWTKHHAAKHHADIRSEFITPQKVLDTFKHSNIEGAMLVTALARVC</sequence>
<comment type="caution">
    <text evidence="2">The sequence shown here is derived from an EMBL/GenBank/DDBJ whole genome shotgun (WGS) entry which is preliminary data.</text>
</comment>
<protein>
    <recommendedName>
        <fullName evidence="4">Integrase catalytic domain-containing protein</fullName>
    </recommendedName>
</protein>
<evidence type="ECO:0000256" key="1">
    <source>
        <dbReference type="SAM" id="MobiDB-lite"/>
    </source>
</evidence>
<evidence type="ECO:0000313" key="3">
    <source>
        <dbReference type="Proteomes" id="UP001224775"/>
    </source>
</evidence>
<dbReference type="Gene3D" id="3.30.420.10">
    <property type="entry name" value="Ribonuclease H-like superfamily/Ribonuclease H"/>
    <property type="match status" value="1"/>
</dbReference>
<feature type="region of interest" description="Disordered" evidence="1">
    <location>
        <begin position="379"/>
        <end position="402"/>
    </location>
</feature>
<organism evidence="2 3">
    <name type="scientific">Skeletonema marinoi</name>
    <dbReference type="NCBI Taxonomy" id="267567"/>
    <lineage>
        <taxon>Eukaryota</taxon>
        <taxon>Sar</taxon>
        <taxon>Stramenopiles</taxon>
        <taxon>Ochrophyta</taxon>
        <taxon>Bacillariophyta</taxon>
        <taxon>Coscinodiscophyceae</taxon>
        <taxon>Thalassiosirophycidae</taxon>
        <taxon>Thalassiosirales</taxon>
        <taxon>Skeletonemataceae</taxon>
        <taxon>Skeletonema</taxon>
        <taxon>Skeletonema marinoi-dohrnii complex</taxon>
    </lineage>
</organism>